<evidence type="ECO:0000313" key="1">
    <source>
        <dbReference type="EMBL" id="KUK22138.1"/>
    </source>
</evidence>
<accession>A0A101ENW9</accession>
<dbReference type="PATRIC" id="fig|93930.3.peg.982"/>
<protein>
    <submittedName>
        <fullName evidence="1">Uncharacterized protein</fullName>
    </submittedName>
</protein>
<dbReference type="Proteomes" id="UP000058636">
    <property type="component" value="Unassembled WGS sequence"/>
</dbReference>
<gene>
    <name evidence="1" type="ORF">XD57_1763</name>
</gene>
<dbReference type="AlphaFoldDB" id="A0A101ENW9"/>
<comment type="caution">
    <text evidence="1">The sequence shown here is derived from an EMBL/GenBank/DDBJ whole genome shotgun (WGS) entry which is preliminary data.</text>
</comment>
<evidence type="ECO:0000313" key="2">
    <source>
        <dbReference type="Proteomes" id="UP000058636"/>
    </source>
</evidence>
<dbReference type="EMBL" id="LGFG01000250">
    <property type="protein sequence ID" value="KUK22138.1"/>
    <property type="molecule type" value="Genomic_DNA"/>
</dbReference>
<organism evidence="1 2">
    <name type="scientific">Thermotoga petrophila</name>
    <dbReference type="NCBI Taxonomy" id="93929"/>
    <lineage>
        <taxon>Bacteria</taxon>
        <taxon>Thermotogati</taxon>
        <taxon>Thermotogota</taxon>
        <taxon>Thermotogae</taxon>
        <taxon>Thermotogales</taxon>
        <taxon>Thermotogaceae</taxon>
        <taxon>Thermotoga</taxon>
    </lineage>
</organism>
<proteinExistence type="predicted"/>
<sequence length="400" mass="45630">MRRLVSILIALPVLIFASTNVSLDLSYENGFKWTGELSESVWLDEDWQFNCRAGVGKGFGIVHTGIIDELKKLVEFYYIPEANLSGKVGPFKLKAGILNEERGPGIDKLFLDNNSRFYGFPGFSLNYSRNNWHVESLWLRINDEKSFNYRTVVFDLGLLKIAYEDAVVYLNEVFNPYYFFVPIPTIAVQEIWQYQEGAPWRDPSENANALMGGWVEWNFGAGRVYFEALIDDMSLNRLLGTGGYLNPDKIALLLGGEYRTGPWRFYGEASGASAYTFERTSSNVPYEYTYFSEGAIEDRMIGYKYGENSFSLKLGLERSLGWCSLGVMYHYLVYGDRTPEEPWHGEQMPPDTKWLIGDLTEEHTVKVSLKAFFGEYGGNVDVWWNSLNGLGLEVKLEVGF</sequence>
<name>A0A101ENW9_9THEM</name>
<reference evidence="1 2" key="1">
    <citation type="journal article" date="2015" name="MBio">
        <title>Genome-Resolved Metagenomic Analysis Reveals Roles for Candidate Phyla and Other Microbial Community Members in Biogeochemical Transformations in Oil Reservoirs.</title>
        <authorList>
            <person name="Hu P."/>
            <person name="Tom L."/>
            <person name="Singh A."/>
            <person name="Thomas B.C."/>
            <person name="Baker B.J."/>
            <person name="Piceno Y.M."/>
            <person name="Andersen G.L."/>
            <person name="Banfield J.F."/>
        </authorList>
    </citation>
    <scope>NUCLEOTIDE SEQUENCE [LARGE SCALE GENOMIC DNA]</scope>
    <source>
        <strain evidence="1">46_26</strain>
    </source>
</reference>